<name>A0ABW8TIF2_9CLOT</name>
<proteinExistence type="predicted"/>
<protein>
    <submittedName>
        <fullName evidence="1">HK97 gp10 family phage protein</fullName>
    </submittedName>
</protein>
<gene>
    <name evidence="1" type="ORF">ACJDT4_12535</name>
</gene>
<organism evidence="1 2">
    <name type="scientific">Clostridium neuense</name>
    <dbReference type="NCBI Taxonomy" id="1728934"/>
    <lineage>
        <taxon>Bacteria</taxon>
        <taxon>Bacillati</taxon>
        <taxon>Bacillota</taxon>
        <taxon>Clostridia</taxon>
        <taxon>Eubacteriales</taxon>
        <taxon>Clostridiaceae</taxon>
        <taxon>Clostridium</taxon>
    </lineage>
</organism>
<accession>A0ABW8TIF2</accession>
<keyword evidence="2" id="KW-1185">Reference proteome</keyword>
<dbReference type="EMBL" id="JBJIAA010000009">
    <property type="protein sequence ID" value="MFL0251255.1"/>
    <property type="molecule type" value="Genomic_DNA"/>
</dbReference>
<sequence length="151" mass="17340">MGDGFDISQFDNYVDAVLDNANVFMPKESKNFIRKEARQLNTVNKRVYRSKGIGLEPESRKIVKDSVRIINNFNSGKPYKFDGVWSCRAYNSANHAHLLNNGWIHKPHKGEKGVEKFIPGFHFMEAGQQEFESKYNSDCEGFADNLAKKFE</sequence>
<evidence type="ECO:0000313" key="1">
    <source>
        <dbReference type="EMBL" id="MFL0251255.1"/>
    </source>
</evidence>
<reference evidence="1 2" key="1">
    <citation type="submission" date="2024-11" db="EMBL/GenBank/DDBJ databases">
        <authorList>
            <person name="Heng Y.C."/>
            <person name="Lim A.C.H."/>
            <person name="Lee J.K.Y."/>
            <person name="Kittelmann S."/>
        </authorList>
    </citation>
    <scope>NUCLEOTIDE SEQUENCE [LARGE SCALE GENOMIC DNA]</scope>
    <source>
        <strain evidence="1 2">WILCCON 0114</strain>
    </source>
</reference>
<comment type="caution">
    <text evidence="1">The sequence shown here is derived from an EMBL/GenBank/DDBJ whole genome shotgun (WGS) entry which is preliminary data.</text>
</comment>
<dbReference type="Proteomes" id="UP001623592">
    <property type="component" value="Unassembled WGS sequence"/>
</dbReference>
<evidence type="ECO:0000313" key="2">
    <source>
        <dbReference type="Proteomes" id="UP001623592"/>
    </source>
</evidence>
<dbReference type="RefSeq" id="WP_406787908.1">
    <property type="nucleotide sequence ID" value="NZ_JBJIAA010000009.1"/>
</dbReference>